<sequence>MSEGRQLAGTGLGTITVLGVALTEKWLLLVSLSLVAAGVLALRVAWRRGRSLRD</sequence>
<feature type="transmembrane region" description="Helical" evidence="1">
    <location>
        <begin position="26"/>
        <end position="46"/>
    </location>
</feature>
<dbReference type="EMBL" id="BAAANS010000042">
    <property type="protein sequence ID" value="GAA2112161.1"/>
    <property type="molecule type" value="Genomic_DNA"/>
</dbReference>
<keyword evidence="1" id="KW-0472">Membrane</keyword>
<organism evidence="2 3">
    <name type="scientific">Kitasatospora saccharophila</name>
    <dbReference type="NCBI Taxonomy" id="407973"/>
    <lineage>
        <taxon>Bacteria</taxon>
        <taxon>Bacillati</taxon>
        <taxon>Actinomycetota</taxon>
        <taxon>Actinomycetes</taxon>
        <taxon>Kitasatosporales</taxon>
        <taxon>Streptomycetaceae</taxon>
        <taxon>Kitasatospora</taxon>
    </lineage>
</organism>
<evidence type="ECO:0000313" key="2">
    <source>
        <dbReference type="EMBL" id="GAA2112161.1"/>
    </source>
</evidence>
<evidence type="ECO:0008006" key="4">
    <source>
        <dbReference type="Google" id="ProtNLM"/>
    </source>
</evidence>
<proteinExistence type="predicted"/>
<gene>
    <name evidence="2" type="ORF">GCM10009759_54700</name>
</gene>
<reference evidence="2 3" key="1">
    <citation type="journal article" date="2019" name="Int. J. Syst. Evol. Microbiol.">
        <title>The Global Catalogue of Microorganisms (GCM) 10K type strain sequencing project: providing services to taxonomists for standard genome sequencing and annotation.</title>
        <authorList>
            <consortium name="The Broad Institute Genomics Platform"/>
            <consortium name="The Broad Institute Genome Sequencing Center for Infectious Disease"/>
            <person name="Wu L."/>
            <person name="Ma J."/>
        </authorList>
    </citation>
    <scope>NUCLEOTIDE SEQUENCE [LARGE SCALE GENOMIC DNA]</scope>
    <source>
        <strain evidence="2 3">JCM 14559</strain>
    </source>
</reference>
<comment type="caution">
    <text evidence="2">The sequence shown here is derived from an EMBL/GenBank/DDBJ whole genome shotgun (WGS) entry which is preliminary data.</text>
</comment>
<keyword evidence="3" id="KW-1185">Reference proteome</keyword>
<dbReference type="Proteomes" id="UP001500897">
    <property type="component" value="Unassembled WGS sequence"/>
</dbReference>
<name>A0ABN2XH89_9ACTN</name>
<keyword evidence="1" id="KW-1133">Transmembrane helix</keyword>
<keyword evidence="1" id="KW-0812">Transmembrane</keyword>
<accession>A0ABN2XH89</accession>
<evidence type="ECO:0000313" key="3">
    <source>
        <dbReference type="Proteomes" id="UP001500897"/>
    </source>
</evidence>
<protein>
    <recommendedName>
        <fullName evidence="4">Secreted protein with PEP-CTERM sorting signal</fullName>
    </recommendedName>
</protein>
<dbReference type="RefSeq" id="WP_344555622.1">
    <property type="nucleotide sequence ID" value="NZ_BAAANS010000042.1"/>
</dbReference>
<evidence type="ECO:0000256" key="1">
    <source>
        <dbReference type="SAM" id="Phobius"/>
    </source>
</evidence>